<dbReference type="Proteomes" id="UP000712600">
    <property type="component" value="Unassembled WGS sequence"/>
</dbReference>
<gene>
    <name evidence="2" type="ORF">F2Q69_00048273</name>
</gene>
<name>A0A8S9PED1_BRACR</name>
<dbReference type="AlphaFoldDB" id="A0A8S9PED1"/>
<reference evidence="2" key="1">
    <citation type="submission" date="2019-12" db="EMBL/GenBank/DDBJ databases">
        <title>Genome sequencing and annotation of Brassica cretica.</title>
        <authorList>
            <person name="Studholme D.J."/>
            <person name="Sarris P."/>
        </authorList>
    </citation>
    <scope>NUCLEOTIDE SEQUENCE</scope>
    <source>
        <strain evidence="2">PFS-109/04</strain>
        <tissue evidence="2">Leaf</tissue>
    </source>
</reference>
<feature type="region of interest" description="Disordered" evidence="1">
    <location>
        <begin position="1"/>
        <end position="22"/>
    </location>
</feature>
<sequence length="113" mass="12602">MGRRSGSSQHEEARSTSAESQEILRNPQLTGLAGVGEWIITSEFVDFSPRSWLILADRRAGEPPVCKIHIFLVRVSFLVLPSLSDSLMSDWCGMFDEALVEPQISCPQHKLMS</sequence>
<protein>
    <submittedName>
        <fullName evidence="2">Uncharacterized protein</fullName>
    </submittedName>
</protein>
<proteinExistence type="predicted"/>
<evidence type="ECO:0000313" key="3">
    <source>
        <dbReference type="Proteomes" id="UP000712600"/>
    </source>
</evidence>
<organism evidence="2 3">
    <name type="scientific">Brassica cretica</name>
    <name type="common">Mustard</name>
    <dbReference type="NCBI Taxonomy" id="69181"/>
    <lineage>
        <taxon>Eukaryota</taxon>
        <taxon>Viridiplantae</taxon>
        <taxon>Streptophyta</taxon>
        <taxon>Embryophyta</taxon>
        <taxon>Tracheophyta</taxon>
        <taxon>Spermatophyta</taxon>
        <taxon>Magnoliopsida</taxon>
        <taxon>eudicotyledons</taxon>
        <taxon>Gunneridae</taxon>
        <taxon>Pentapetalae</taxon>
        <taxon>rosids</taxon>
        <taxon>malvids</taxon>
        <taxon>Brassicales</taxon>
        <taxon>Brassicaceae</taxon>
        <taxon>Brassiceae</taxon>
        <taxon>Brassica</taxon>
    </lineage>
</organism>
<comment type="caution">
    <text evidence="2">The sequence shown here is derived from an EMBL/GenBank/DDBJ whole genome shotgun (WGS) entry which is preliminary data.</text>
</comment>
<evidence type="ECO:0000256" key="1">
    <source>
        <dbReference type="SAM" id="MobiDB-lite"/>
    </source>
</evidence>
<accession>A0A8S9PED1</accession>
<evidence type="ECO:0000313" key="2">
    <source>
        <dbReference type="EMBL" id="KAF3521863.1"/>
    </source>
</evidence>
<dbReference type="EMBL" id="QGKX02001347">
    <property type="protein sequence ID" value="KAF3521863.1"/>
    <property type="molecule type" value="Genomic_DNA"/>
</dbReference>